<dbReference type="InterPro" id="IPR052422">
    <property type="entry name" value="Auxin_Ser/Thr_Kinase"/>
</dbReference>
<dbReference type="EMBL" id="OIVN01006347">
    <property type="protein sequence ID" value="SPD31122.1"/>
    <property type="molecule type" value="Genomic_DNA"/>
</dbReference>
<evidence type="ECO:0000256" key="8">
    <source>
        <dbReference type="ARBA" id="ARBA00023170"/>
    </source>
</evidence>
<keyword evidence="3 11" id="KW-0812">Transmembrane</keyword>
<dbReference type="PROSITE" id="PS00108">
    <property type="entry name" value="PROTEIN_KINASE_ST"/>
    <property type="match status" value="1"/>
</dbReference>
<keyword evidence="2" id="KW-0433">Leucine-rich repeat</keyword>
<keyword evidence="9" id="KW-0325">Glycoprotein</keyword>
<evidence type="ECO:0000256" key="11">
    <source>
        <dbReference type="SAM" id="Phobius"/>
    </source>
</evidence>
<evidence type="ECO:0000256" key="10">
    <source>
        <dbReference type="SAM" id="MobiDB-lite"/>
    </source>
</evidence>
<dbReference type="Gene3D" id="3.80.10.10">
    <property type="entry name" value="Ribonuclease Inhibitor"/>
    <property type="match status" value="5"/>
</dbReference>
<dbReference type="InterPro" id="IPR032675">
    <property type="entry name" value="LRR_dom_sf"/>
</dbReference>
<accession>A0A2N9J1P7</accession>
<evidence type="ECO:0000313" key="13">
    <source>
        <dbReference type="EMBL" id="SPD31122.1"/>
    </source>
</evidence>
<dbReference type="Pfam" id="PF07714">
    <property type="entry name" value="PK_Tyr_Ser-Thr"/>
    <property type="match status" value="1"/>
</dbReference>
<dbReference type="Gene3D" id="1.10.510.10">
    <property type="entry name" value="Transferase(Phosphotransferase) domain 1"/>
    <property type="match status" value="1"/>
</dbReference>
<dbReference type="GO" id="GO:0005524">
    <property type="term" value="F:ATP binding"/>
    <property type="evidence" value="ECO:0007669"/>
    <property type="project" value="InterPro"/>
</dbReference>
<evidence type="ECO:0000256" key="1">
    <source>
        <dbReference type="ARBA" id="ARBA00004167"/>
    </source>
</evidence>
<dbReference type="GO" id="GO:0016020">
    <property type="term" value="C:membrane"/>
    <property type="evidence" value="ECO:0007669"/>
    <property type="project" value="UniProtKB-SubCell"/>
</dbReference>
<dbReference type="PANTHER" id="PTHR47986:SF34">
    <property type="entry name" value="RECEPTOR-LIKE KINASE TMK2"/>
    <property type="match status" value="1"/>
</dbReference>
<dbReference type="InterPro" id="IPR011009">
    <property type="entry name" value="Kinase-like_dom_sf"/>
</dbReference>
<dbReference type="Gene3D" id="3.30.200.20">
    <property type="entry name" value="Phosphorylase Kinase, domain 1"/>
    <property type="match status" value="1"/>
</dbReference>
<feature type="compositionally biased region" description="Gly residues" evidence="10">
    <location>
        <begin position="399"/>
        <end position="409"/>
    </location>
</feature>
<dbReference type="InterPro" id="IPR003591">
    <property type="entry name" value="Leu-rich_rpt_typical-subtyp"/>
</dbReference>
<dbReference type="Pfam" id="PF12799">
    <property type="entry name" value="LRR_4"/>
    <property type="match status" value="1"/>
</dbReference>
<gene>
    <name evidence="13" type="ORF">FSB_LOCUS59004</name>
</gene>
<dbReference type="InterPro" id="IPR001245">
    <property type="entry name" value="Ser-Thr/Tyr_kinase_cat_dom"/>
</dbReference>
<dbReference type="InterPro" id="IPR025875">
    <property type="entry name" value="Leu-rich_rpt_4"/>
</dbReference>
<keyword evidence="8" id="KW-0675">Receptor</keyword>
<dbReference type="InterPro" id="IPR001611">
    <property type="entry name" value="Leu-rich_rpt"/>
</dbReference>
<protein>
    <recommendedName>
        <fullName evidence="12">Protein kinase domain-containing protein</fullName>
    </recommendedName>
</protein>
<feature type="region of interest" description="Disordered" evidence="10">
    <location>
        <begin position="377"/>
        <end position="417"/>
    </location>
</feature>
<dbReference type="PANTHER" id="PTHR47986">
    <property type="entry name" value="OSJNBA0070M12.3 PROTEIN"/>
    <property type="match status" value="1"/>
</dbReference>
<evidence type="ECO:0000256" key="9">
    <source>
        <dbReference type="ARBA" id="ARBA00023180"/>
    </source>
</evidence>
<name>A0A2N9J1P7_FAGSY</name>
<evidence type="ECO:0000256" key="5">
    <source>
        <dbReference type="ARBA" id="ARBA00022737"/>
    </source>
</evidence>
<evidence type="ECO:0000256" key="7">
    <source>
        <dbReference type="ARBA" id="ARBA00023136"/>
    </source>
</evidence>
<proteinExistence type="predicted"/>
<dbReference type="Pfam" id="PF00560">
    <property type="entry name" value="LRR_1"/>
    <property type="match status" value="2"/>
</dbReference>
<sequence length="1145" mass="123163">MLPLRFMWVAENDWSDVASLMLIGIVHDENGLVSTTMDCNDVMPLKKSGGNPRQQLHRPISELRWCNLFNPNHSLLERFHLLPDIFLQRHDVVAIHSHRRQPVFILDNPNKHQRSHVLQSFSATHTNLNGNIPDFVGSLVSLTELDLGFNNLIGQLPSTFSDSAIQTLLLNGQKSDTKLNGSISVLAKMTSLNSVWLHGNQFTGPIPDFSNLTQLSVVSFRDNILTGVVPASFVSLHSLKYVSLINNLLQGPTPKFGRNVDLHMRQGSNRFGYPKAFADNWQRNDPCDNWKEIVCLSGSKVSVVNFKSMGLSGTISPNFSLLPSITKLILSDNFITGTILTELTKLPNLVELDVLNNRLFGNVPSFRNGVKVSIDGNPDIGKDKSSAPSPSPLGSPIVPGGGGGGGGGDSPTSGEKKSKTGIIVGAVIGVVGGLLLVGAAVLCESPPPPPGTVGEPGGLGEGALLLSFPISGFPSMLTFTPFLKDGTLPNNRLFETSSSTRLGNLDENGLALMAMDCNDVMPLKKSGGKASRTRILWVGPGPTRVTGNISKCDNSKRVTKIQIKDMKLQGTLPQELQNLTALNDFEVQGNNFTGPFSSFAGVTSLTQIIAYQNGFTYFPPDFFNGMTLLQSIAIDANPFSSWTIPISIKEATSLQSFSATHTNLNGNIPDFLGSLVSLTELDLGFNNLIGQLPSTFSDSAIQTLLLNGQKSDTKLNGSISVLAKMTSLNSVWLHGNQFTGPIPDFSNLTQLSVVSFRDNILMGVVPASFVSLHSLKYGNDPCDNWKGIVCLSGSKVSVVNFKSMGLSGTISPNFSLLPSITKLILSDNFITGTIPTELTKLPNLVELDVSNNRLFGNVPSFRNGVKVSIDGNPDIGKDKSSAPSPSPPGSPTVPGGGGGDSPASGEKKSKTGIIVGAVIGVVGGLLLVGAAVFCLLSNKKKRSGKVQSPNTVVIHPRHSGDQDAVKVTVAGGGVNGGTHDVLSPRMRKIYWEEGDFGIVYKGELHDGTKIAVKRTQTGPVEEKGLNEFMSEIAILTKVRHRHLVALLGYCLDGNERLLVYEYMPQGTLSQHLFNWSELELKPLEWTRRLTIALDVARGVEYLHGLAHQSFIHRDLKPSNILLGDDMRAKVADFGLVRLAPEGNFS</sequence>
<organism evidence="13">
    <name type="scientific">Fagus sylvatica</name>
    <name type="common">Beechnut</name>
    <dbReference type="NCBI Taxonomy" id="28930"/>
    <lineage>
        <taxon>Eukaryota</taxon>
        <taxon>Viridiplantae</taxon>
        <taxon>Streptophyta</taxon>
        <taxon>Embryophyta</taxon>
        <taxon>Tracheophyta</taxon>
        <taxon>Spermatophyta</taxon>
        <taxon>Magnoliopsida</taxon>
        <taxon>eudicotyledons</taxon>
        <taxon>Gunneridae</taxon>
        <taxon>Pentapetalae</taxon>
        <taxon>rosids</taxon>
        <taxon>fabids</taxon>
        <taxon>Fagales</taxon>
        <taxon>Fagaceae</taxon>
        <taxon>Fagus</taxon>
    </lineage>
</organism>
<feature type="transmembrane region" description="Helical" evidence="11">
    <location>
        <begin position="913"/>
        <end position="936"/>
    </location>
</feature>
<evidence type="ECO:0000256" key="6">
    <source>
        <dbReference type="ARBA" id="ARBA00022989"/>
    </source>
</evidence>
<keyword evidence="6 11" id="KW-1133">Transmembrane helix</keyword>
<dbReference type="GO" id="GO:0004672">
    <property type="term" value="F:protein kinase activity"/>
    <property type="evidence" value="ECO:0007669"/>
    <property type="project" value="InterPro"/>
</dbReference>
<dbReference type="FunFam" id="3.80.10.10:FF:000129">
    <property type="entry name" value="Leucine-rich repeat receptor-like kinase"/>
    <property type="match status" value="2"/>
</dbReference>
<feature type="compositionally biased region" description="Low complexity" evidence="10">
    <location>
        <begin position="386"/>
        <end position="398"/>
    </location>
</feature>
<keyword evidence="4" id="KW-0732">Signal</keyword>
<dbReference type="SUPFAM" id="SSF52058">
    <property type="entry name" value="L domain-like"/>
    <property type="match status" value="2"/>
</dbReference>
<evidence type="ECO:0000259" key="12">
    <source>
        <dbReference type="PROSITE" id="PS50011"/>
    </source>
</evidence>
<dbReference type="SMART" id="SM00220">
    <property type="entry name" value="S_TKc"/>
    <property type="match status" value="1"/>
</dbReference>
<dbReference type="SUPFAM" id="SSF56112">
    <property type="entry name" value="Protein kinase-like (PK-like)"/>
    <property type="match status" value="1"/>
</dbReference>
<reference evidence="13" key="1">
    <citation type="submission" date="2018-02" db="EMBL/GenBank/DDBJ databases">
        <authorList>
            <person name="Cohen D.B."/>
            <person name="Kent A.D."/>
        </authorList>
    </citation>
    <scope>NUCLEOTIDE SEQUENCE</scope>
</reference>
<keyword evidence="7 11" id="KW-0472">Membrane</keyword>
<comment type="subcellular location">
    <subcellularLocation>
        <location evidence="1">Membrane</location>
        <topology evidence="1">Single-pass membrane protein</topology>
    </subcellularLocation>
</comment>
<evidence type="ECO:0000256" key="3">
    <source>
        <dbReference type="ARBA" id="ARBA00022692"/>
    </source>
</evidence>
<dbReference type="AlphaFoldDB" id="A0A2N9J1P7"/>
<dbReference type="PROSITE" id="PS50011">
    <property type="entry name" value="PROTEIN_KINASE_DOM"/>
    <property type="match status" value="1"/>
</dbReference>
<dbReference type="InterPro" id="IPR000719">
    <property type="entry name" value="Prot_kinase_dom"/>
</dbReference>
<feature type="region of interest" description="Disordered" evidence="10">
    <location>
        <begin position="872"/>
        <end position="907"/>
    </location>
</feature>
<dbReference type="InterPro" id="IPR008271">
    <property type="entry name" value="Ser/Thr_kinase_AS"/>
</dbReference>
<evidence type="ECO:0000256" key="2">
    <source>
        <dbReference type="ARBA" id="ARBA00022614"/>
    </source>
</evidence>
<evidence type="ECO:0000256" key="4">
    <source>
        <dbReference type="ARBA" id="ARBA00022729"/>
    </source>
</evidence>
<keyword evidence="5" id="KW-0677">Repeat</keyword>
<feature type="domain" description="Protein kinase" evidence="12">
    <location>
        <begin position="985"/>
        <end position="1145"/>
    </location>
</feature>
<dbReference type="SMART" id="SM00369">
    <property type="entry name" value="LRR_TYP"/>
    <property type="match status" value="4"/>
</dbReference>